<feature type="transmembrane region" description="Helical" evidence="6">
    <location>
        <begin position="88"/>
        <end position="107"/>
    </location>
</feature>
<accession>A0A511V7J5</accession>
<dbReference type="Pfam" id="PF03788">
    <property type="entry name" value="LrgA"/>
    <property type="match status" value="1"/>
</dbReference>
<keyword evidence="8" id="KW-1185">Reference proteome</keyword>
<feature type="transmembrane region" description="Helical" evidence="6">
    <location>
        <begin position="63"/>
        <end position="82"/>
    </location>
</feature>
<dbReference type="PANTHER" id="PTHR33931">
    <property type="entry name" value="HOLIN-LIKE PROTEIN CIDA-RELATED"/>
    <property type="match status" value="1"/>
</dbReference>
<keyword evidence="3 6" id="KW-0812">Transmembrane</keyword>
<dbReference type="InterPro" id="IPR005538">
    <property type="entry name" value="LrgA/CidA"/>
</dbReference>
<dbReference type="EMBL" id="BJXX01000098">
    <property type="protein sequence ID" value="GEN34759.1"/>
    <property type="molecule type" value="Genomic_DNA"/>
</dbReference>
<evidence type="ECO:0000256" key="3">
    <source>
        <dbReference type="ARBA" id="ARBA00022692"/>
    </source>
</evidence>
<keyword evidence="4 6" id="KW-1133">Transmembrane helix</keyword>
<evidence type="ECO:0000256" key="2">
    <source>
        <dbReference type="ARBA" id="ARBA00022475"/>
    </source>
</evidence>
<dbReference type="RefSeq" id="WP_170230236.1">
    <property type="nucleotide sequence ID" value="NZ_BJXX01000098.1"/>
</dbReference>
<dbReference type="GO" id="GO:0005886">
    <property type="term" value="C:plasma membrane"/>
    <property type="evidence" value="ECO:0007669"/>
    <property type="project" value="UniProtKB-SubCell"/>
</dbReference>
<dbReference type="Proteomes" id="UP000321157">
    <property type="component" value="Unassembled WGS sequence"/>
</dbReference>
<evidence type="ECO:0000256" key="6">
    <source>
        <dbReference type="SAM" id="Phobius"/>
    </source>
</evidence>
<evidence type="ECO:0008006" key="9">
    <source>
        <dbReference type="Google" id="ProtNLM"/>
    </source>
</evidence>
<evidence type="ECO:0000256" key="4">
    <source>
        <dbReference type="ARBA" id="ARBA00022989"/>
    </source>
</evidence>
<reference evidence="7 8" key="1">
    <citation type="submission" date="2019-07" db="EMBL/GenBank/DDBJ databases">
        <title>Whole genome shotgun sequence of Aneurinibacillus danicus NBRC 102444.</title>
        <authorList>
            <person name="Hosoyama A."/>
            <person name="Uohara A."/>
            <person name="Ohji S."/>
            <person name="Ichikawa N."/>
        </authorList>
    </citation>
    <scope>NUCLEOTIDE SEQUENCE [LARGE SCALE GENOMIC DNA]</scope>
    <source>
        <strain evidence="7 8">NBRC 102444</strain>
    </source>
</reference>
<dbReference type="AlphaFoldDB" id="A0A511V7J5"/>
<comment type="subcellular location">
    <subcellularLocation>
        <location evidence="1">Cell membrane</location>
        <topology evidence="1">Multi-pass membrane protein</topology>
    </subcellularLocation>
</comment>
<evidence type="ECO:0000256" key="5">
    <source>
        <dbReference type="ARBA" id="ARBA00023136"/>
    </source>
</evidence>
<organism evidence="7 8">
    <name type="scientific">Aneurinibacillus danicus</name>
    <dbReference type="NCBI Taxonomy" id="267746"/>
    <lineage>
        <taxon>Bacteria</taxon>
        <taxon>Bacillati</taxon>
        <taxon>Bacillota</taxon>
        <taxon>Bacilli</taxon>
        <taxon>Bacillales</taxon>
        <taxon>Paenibacillaceae</taxon>
        <taxon>Aneurinibacillus group</taxon>
        <taxon>Aneurinibacillus</taxon>
    </lineage>
</organism>
<sequence>MRLVLQIGLLALLYLLGSALASYFHLPLPGSILGMLLLFFALLLGVCRMSWIEEGAVLHLKHITLLFIPPIINVVQYTGIFRKEGAKLLIVLGISSFIVLLVTAYAAEWYEKIKRRHSNGDMDG</sequence>
<proteinExistence type="predicted"/>
<feature type="transmembrane region" description="Helical" evidence="6">
    <location>
        <begin position="31"/>
        <end position="51"/>
    </location>
</feature>
<evidence type="ECO:0000313" key="8">
    <source>
        <dbReference type="Proteomes" id="UP000321157"/>
    </source>
</evidence>
<gene>
    <name evidence="7" type="ORF">ADA01nite_22190</name>
</gene>
<evidence type="ECO:0000313" key="7">
    <source>
        <dbReference type="EMBL" id="GEN34759.1"/>
    </source>
</evidence>
<comment type="caution">
    <text evidence="7">The sequence shown here is derived from an EMBL/GenBank/DDBJ whole genome shotgun (WGS) entry which is preliminary data.</text>
</comment>
<protein>
    <recommendedName>
        <fullName evidence="9">CidA/LrgA family protein</fullName>
    </recommendedName>
</protein>
<keyword evidence="2" id="KW-1003">Cell membrane</keyword>
<keyword evidence="5 6" id="KW-0472">Membrane</keyword>
<dbReference type="PANTHER" id="PTHR33931:SF2">
    <property type="entry name" value="HOLIN-LIKE PROTEIN CIDA"/>
    <property type="match status" value="1"/>
</dbReference>
<evidence type="ECO:0000256" key="1">
    <source>
        <dbReference type="ARBA" id="ARBA00004651"/>
    </source>
</evidence>
<name>A0A511V7J5_9BACL</name>